<dbReference type="AlphaFoldDB" id="A0AAN7YZ43"/>
<feature type="signal peptide" evidence="2">
    <location>
        <begin position="1"/>
        <end position="22"/>
    </location>
</feature>
<feature type="transmembrane region" description="Helical" evidence="1">
    <location>
        <begin position="125"/>
        <end position="145"/>
    </location>
</feature>
<organism evidence="3 4">
    <name type="scientific">Dictyostelium firmibasis</name>
    <dbReference type="NCBI Taxonomy" id="79012"/>
    <lineage>
        <taxon>Eukaryota</taxon>
        <taxon>Amoebozoa</taxon>
        <taxon>Evosea</taxon>
        <taxon>Eumycetozoa</taxon>
        <taxon>Dictyostelia</taxon>
        <taxon>Dictyosteliales</taxon>
        <taxon>Dictyosteliaceae</taxon>
        <taxon>Dictyostelium</taxon>
    </lineage>
</organism>
<evidence type="ECO:0000313" key="3">
    <source>
        <dbReference type="EMBL" id="KAK5581872.1"/>
    </source>
</evidence>
<keyword evidence="1" id="KW-0812">Transmembrane</keyword>
<evidence type="ECO:0000313" key="4">
    <source>
        <dbReference type="Proteomes" id="UP001344447"/>
    </source>
</evidence>
<feature type="chain" id="PRO_5043032741" evidence="2">
    <location>
        <begin position="23"/>
        <end position="146"/>
    </location>
</feature>
<accession>A0AAN7YZ43</accession>
<name>A0AAN7YZ43_9MYCE</name>
<keyword evidence="4" id="KW-1185">Reference proteome</keyword>
<dbReference type="Proteomes" id="UP001344447">
    <property type="component" value="Unassembled WGS sequence"/>
</dbReference>
<reference evidence="3 4" key="1">
    <citation type="submission" date="2023-11" db="EMBL/GenBank/DDBJ databases">
        <title>Dfirmibasis_genome.</title>
        <authorList>
            <person name="Edelbroek B."/>
            <person name="Kjellin J."/>
            <person name="Jerlstrom-Hultqvist J."/>
            <person name="Soderbom F."/>
        </authorList>
    </citation>
    <scope>NUCLEOTIDE SEQUENCE [LARGE SCALE GENOMIC DNA]</scope>
    <source>
        <strain evidence="3 4">TNS-C-14</strain>
    </source>
</reference>
<keyword evidence="2" id="KW-0732">Signal</keyword>
<dbReference type="EMBL" id="JAVFKY010000001">
    <property type="protein sequence ID" value="KAK5581872.1"/>
    <property type="molecule type" value="Genomic_DNA"/>
</dbReference>
<keyword evidence="1" id="KW-1133">Transmembrane helix</keyword>
<evidence type="ECO:0000256" key="2">
    <source>
        <dbReference type="SAM" id="SignalP"/>
    </source>
</evidence>
<gene>
    <name evidence="3" type="ORF">RB653_003452</name>
</gene>
<evidence type="ECO:0000256" key="1">
    <source>
        <dbReference type="SAM" id="Phobius"/>
    </source>
</evidence>
<protein>
    <submittedName>
        <fullName evidence="3">Uncharacterized protein</fullName>
    </submittedName>
</protein>
<keyword evidence="1" id="KW-0472">Membrane</keyword>
<proteinExistence type="predicted"/>
<sequence length="146" mass="15246">MLIIKNLLVLVTLALLFTLSSGQYTFDVTNSNSTSNCKTAIAAKLTTCNTGCINSFQITQSTNGKSLVFSAFQNSQCSGDLDAKITFDCKSTPVPISSTKYTVSCQATTNSTTSGNPDSSSGSSVMVGIASSLFLTLASVFALFAF</sequence>
<comment type="caution">
    <text evidence="3">The sequence shown here is derived from an EMBL/GenBank/DDBJ whole genome shotgun (WGS) entry which is preliminary data.</text>
</comment>